<keyword evidence="2 5" id="KW-0812">Transmembrane</keyword>
<dbReference type="Proteomes" id="UP001199322">
    <property type="component" value="Unassembled WGS sequence"/>
</dbReference>
<gene>
    <name evidence="6" type="ORF">DEE74_27495</name>
</gene>
<proteinExistence type="predicted"/>
<evidence type="ECO:0000256" key="3">
    <source>
        <dbReference type="ARBA" id="ARBA00022989"/>
    </source>
</evidence>
<name>A0A1C0XD18_RALPI</name>
<dbReference type="EMBL" id="QGBI01000055">
    <property type="protein sequence ID" value="MBX3893605.1"/>
    <property type="molecule type" value="Genomic_DNA"/>
</dbReference>
<dbReference type="Pfam" id="PF04973">
    <property type="entry name" value="NMN_transporter"/>
    <property type="match status" value="1"/>
</dbReference>
<comment type="caution">
    <text evidence="6">The sequence shown here is derived from an EMBL/GenBank/DDBJ whole genome shotgun (WGS) entry which is preliminary data.</text>
</comment>
<feature type="transmembrane region" description="Helical" evidence="5">
    <location>
        <begin position="47"/>
        <end position="67"/>
    </location>
</feature>
<dbReference type="GO" id="GO:0034257">
    <property type="term" value="F:nicotinamide riboside transmembrane transporter activity"/>
    <property type="evidence" value="ECO:0007669"/>
    <property type="project" value="InterPro"/>
</dbReference>
<dbReference type="GO" id="GO:0016020">
    <property type="term" value="C:membrane"/>
    <property type="evidence" value="ECO:0007669"/>
    <property type="project" value="UniProtKB-SubCell"/>
</dbReference>
<evidence type="ECO:0000256" key="1">
    <source>
        <dbReference type="ARBA" id="ARBA00004141"/>
    </source>
</evidence>
<accession>A0A1C0XD18</accession>
<dbReference type="InterPro" id="IPR006419">
    <property type="entry name" value="NMN_transpt_PnuC"/>
</dbReference>
<evidence type="ECO:0000313" key="6">
    <source>
        <dbReference type="EMBL" id="MBX3893605.1"/>
    </source>
</evidence>
<comment type="subcellular location">
    <subcellularLocation>
        <location evidence="1">Membrane</location>
        <topology evidence="1">Multi-pass membrane protein</topology>
    </subcellularLocation>
</comment>
<evidence type="ECO:0000313" key="7">
    <source>
        <dbReference type="Proteomes" id="UP001199322"/>
    </source>
</evidence>
<dbReference type="AlphaFoldDB" id="A0A1C0XD18"/>
<protein>
    <submittedName>
        <fullName evidence="6">Nicotinamide mononucleotide transporter family protein</fullName>
    </submittedName>
</protein>
<evidence type="ECO:0000256" key="2">
    <source>
        <dbReference type="ARBA" id="ARBA00022692"/>
    </source>
</evidence>
<evidence type="ECO:0000256" key="5">
    <source>
        <dbReference type="SAM" id="Phobius"/>
    </source>
</evidence>
<evidence type="ECO:0000256" key="4">
    <source>
        <dbReference type="ARBA" id="ARBA00023136"/>
    </source>
</evidence>
<sequence length="84" mass="9214">MNALQLFVILAGLTGQLLIARKDPRGYLAWIAGNIGLVFVYLETKQFALIALQFINTAIQVAALIAWGRGRRRSDTSPARPSES</sequence>
<keyword evidence="4 5" id="KW-0472">Membrane</keyword>
<keyword evidence="3 5" id="KW-1133">Transmembrane helix</keyword>
<reference evidence="6" key="1">
    <citation type="submission" date="2018-06" db="EMBL/GenBank/DDBJ databases">
        <authorList>
            <person name="O'Rourke A."/>
        </authorList>
    </citation>
    <scope>NUCLEOTIDE SEQUENCE</scope>
    <source>
        <strain evidence="6">132550021-3</strain>
    </source>
</reference>
<organism evidence="6 7">
    <name type="scientific">Ralstonia pickettii</name>
    <name type="common">Burkholderia pickettii</name>
    <dbReference type="NCBI Taxonomy" id="329"/>
    <lineage>
        <taxon>Bacteria</taxon>
        <taxon>Pseudomonadati</taxon>
        <taxon>Pseudomonadota</taxon>
        <taxon>Betaproteobacteria</taxon>
        <taxon>Burkholderiales</taxon>
        <taxon>Burkholderiaceae</taxon>
        <taxon>Ralstonia</taxon>
    </lineage>
</organism>
<dbReference type="RefSeq" id="WP_004635277.1">
    <property type="nucleotide sequence ID" value="NZ_CP084361.1"/>
</dbReference>